<dbReference type="EC" id="2.7.8.26" evidence="5 19"/>
<evidence type="ECO:0000256" key="14">
    <source>
        <dbReference type="ARBA" id="ARBA00025228"/>
    </source>
</evidence>
<feature type="transmembrane region" description="Helical" evidence="19">
    <location>
        <begin position="162"/>
        <end position="184"/>
    </location>
</feature>
<evidence type="ECO:0000256" key="12">
    <source>
        <dbReference type="ARBA" id="ARBA00022989"/>
    </source>
</evidence>
<feature type="transmembrane region" description="Helical" evidence="19">
    <location>
        <begin position="237"/>
        <end position="263"/>
    </location>
</feature>
<dbReference type="RefSeq" id="WP_283174933.1">
    <property type="nucleotide sequence ID" value="NZ_JAPNOA010000056.1"/>
</dbReference>
<evidence type="ECO:0000313" key="20">
    <source>
        <dbReference type="EMBL" id="MCY0966735.1"/>
    </source>
</evidence>
<name>A0A9X3EGE5_9GAMM</name>
<accession>A0A9X3EGE5</accession>
<comment type="catalytic activity">
    <reaction evidence="17 19">
        <text>alpha-ribazole + adenosylcob(III)inamide-GDP = adenosylcob(III)alamin + GMP + H(+)</text>
        <dbReference type="Rhea" id="RHEA:16049"/>
        <dbReference type="ChEBI" id="CHEBI:10329"/>
        <dbReference type="ChEBI" id="CHEBI:15378"/>
        <dbReference type="ChEBI" id="CHEBI:18408"/>
        <dbReference type="ChEBI" id="CHEBI:58115"/>
        <dbReference type="ChEBI" id="CHEBI:60487"/>
        <dbReference type="EC" id="2.7.8.26"/>
    </reaction>
</comment>
<dbReference type="AlphaFoldDB" id="A0A9X3EGE5"/>
<dbReference type="NCBIfam" id="TIGR00317">
    <property type="entry name" value="cobS"/>
    <property type="match status" value="1"/>
</dbReference>
<evidence type="ECO:0000256" key="16">
    <source>
        <dbReference type="ARBA" id="ARBA00032853"/>
    </source>
</evidence>
<comment type="subcellular location">
    <subcellularLocation>
        <location evidence="2 19">Cell membrane</location>
        <topology evidence="2 19">Multi-pass membrane protein</topology>
    </subcellularLocation>
</comment>
<comment type="cofactor">
    <cofactor evidence="1 19">
        <name>Mg(2+)</name>
        <dbReference type="ChEBI" id="CHEBI:18420"/>
    </cofactor>
</comment>
<evidence type="ECO:0000256" key="7">
    <source>
        <dbReference type="ARBA" id="ARBA00022475"/>
    </source>
</evidence>
<evidence type="ECO:0000256" key="4">
    <source>
        <dbReference type="ARBA" id="ARBA00010561"/>
    </source>
</evidence>
<comment type="similarity">
    <text evidence="4 19">Belongs to the CobS family.</text>
</comment>
<keyword evidence="7 19" id="KW-1003">Cell membrane</keyword>
<keyword evidence="9 19" id="KW-0808">Transferase</keyword>
<feature type="transmembrane region" description="Helical" evidence="19">
    <location>
        <begin position="89"/>
        <end position="108"/>
    </location>
</feature>
<evidence type="ECO:0000256" key="17">
    <source>
        <dbReference type="ARBA" id="ARBA00048623"/>
    </source>
</evidence>
<evidence type="ECO:0000256" key="9">
    <source>
        <dbReference type="ARBA" id="ARBA00022679"/>
    </source>
</evidence>
<gene>
    <name evidence="19 20" type="primary">cobS</name>
    <name evidence="20" type="ORF">OUO13_16250</name>
</gene>
<reference evidence="20" key="1">
    <citation type="submission" date="2022-11" db="EMBL/GenBank/DDBJ databases">
        <title>Parathalassolutuus dongxingensis gen. nov., sp. nov., a novel member of family Oceanospirillaceae isolated from a coastal shrimp pond in Guangxi, China.</title>
        <authorList>
            <person name="Chen H."/>
        </authorList>
    </citation>
    <scope>NUCLEOTIDE SEQUENCE</scope>
    <source>
        <strain evidence="20">G-43</strain>
    </source>
</reference>
<dbReference type="PANTHER" id="PTHR34148:SF1">
    <property type="entry name" value="ADENOSYLCOBINAMIDE-GDP RIBAZOLETRANSFERASE"/>
    <property type="match status" value="1"/>
</dbReference>
<evidence type="ECO:0000256" key="8">
    <source>
        <dbReference type="ARBA" id="ARBA00022573"/>
    </source>
</evidence>
<feature type="transmembrane region" description="Helical" evidence="19">
    <location>
        <begin position="114"/>
        <end position="132"/>
    </location>
</feature>
<evidence type="ECO:0000256" key="19">
    <source>
        <dbReference type="HAMAP-Rule" id="MF_00719"/>
    </source>
</evidence>
<evidence type="ECO:0000256" key="10">
    <source>
        <dbReference type="ARBA" id="ARBA00022692"/>
    </source>
</evidence>
<protein>
    <recommendedName>
        <fullName evidence="6 19">Adenosylcobinamide-GDP ribazoletransferase</fullName>
        <ecNumber evidence="5 19">2.7.8.26</ecNumber>
    </recommendedName>
    <alternativeName>
        <fullName evidence="16 19">Cobalamin synthase</fullName>
    </alternativeName>
    <alternativeName>
        <fullName evidence="15 19">Cobalamin-5'-phosphate synthase</fullName>
    </alternativeName>
</protein>
<comment type="caution">
    <text evidence="20">The sequence shown here is derived from an EMBL/GenBank/DDBJ whole genome shotgun (WGS) entry which is preliminary data.</text>
</comment>
<evidence type="ECO:0000256" key="2">
    <source>
        <dbReference type="ARBA" id="ARBA00004651"/>
    </source>
</evidence>
<dbReference type="InterPro" id="IPR003805">
    <property type="entry name" value="CobS"/>
</dbReference>
<dbReference type="GO" id="GO:0008818">
    <property type="term" value="F:cobalamin 5'-phosphate synthase activity"/>
    <property type="evidence" value="ECO:0007669"/>
    <property type="project" value="UniProtKB-UniRule"/>
</dbReference>
<dbReference type="Proteomes" id="UP001150830">
    <property type="component" value="Unassembled WGS sequence"/>
</dbReference>
<keyword evidence="11 19" id="KW-0460">Magnesium</keyword>
<keyword evidence="12 19" id="KW-1133">Transmembrane helix</keyword>
<comment type="pathway">
    <text evidence="3 19">Cofactor biosynthesis; adenosylcobalamin biosynthesis; adenosylcobalamin from cob(II)yrinate a,c-diamide: step 7/7.</text>
</comment>
<keyword evidence="8 19" id="KW-0169">Cobalamin biosynthesis</keyword>
<dbReference type="Pfam" id="PF02654">
    <property type="entry name" value="CobS"/>
    <property type="match status" value="1"/>
</dbReference>
<dbReference type="GO" id="GO:0009236">
    <property type="term" value="P:cobalamin biosynthetic process"/>
    <property type="evidence" value="ECO:0007669"/>
    <property type="project" value="UniProtKB-UniRule"/>
</dbReference>
<evidence type="ECO:0000256" key="15">
    <source>
        <dbReference type="ARBA" id="ARBA00032605"/>
    </source>
</evidence>
<keyword evidence="13 19" id="KW-0472">Membrane</keyword>
<evidence type="ECO:0000256" key="13">
    <source>
        <dbReference type="ARBA" id="ARBA00023136"/>
    </source>
</evidence>
<evidence type="ECO:0000256" key="1">
    <source>
        <dbReference type="ARBA" id="ARBA00001946"/>
    </source>
</evidence>
<comment type="catalytic activity">
    <reaction evidence="18 19">
        <text>alpha-ribazole 5'-phosphate + adenosylcob(III)inamide-GDP = adenosylcob(III)alamin 5'-phosphate + GMP + H(+)</text>
        <dbReference type="Rhea" id="RHEA:23560"/>
        <dbReference type="ChEBI" id="CHEBI:15378"/>
        <dbReference type="ChEBI" id="CHEBI:57918"/>
        <dbReference type="ChEBI" id="CHEBI:58115"/>
        <dbReference type="ChEBI" id="CHEBI:60487"/>
        <dbReference type="ChEBI" id="CHEBI:60493"/>
        <dbReference type="EC" id="2.7.8.26"/>
    </reaction>
</comment>
<proteinExistence type="inferred from homology"/>
<sequence length="313" mass="34755">MNWRYWLESLRDRWLDGPERPGSGLSGFWFDCRDWLARRCSTLAFMANSRSGAAAVLNRIRLALGFMTRLPVGQQLDYSPDLMHRSLPWFPLAGWVQALLLISLWALLQPLLGTPVTLVLMLISSLLLTGSLHEDGLADCFDGFYGGFDAERKLTIMKDSRLGTYGSGALLMSLMLRFCLWLELAAQGQLLLALLVACPWSRALAVTHAQDLHYVSSHNSKSDPLARPMTRPMLAHLLGLGAIGLLLLPWPVLLVVLVASALWRQFLKRWMYRHIGGFTGDSLGAAQQLQELMILTLLLAASTTGWLPAGGAW</sequence>
<comment type="function">
    <text evidence="14 19">Joins adenosylcobinamide-GDP and alpha-ribazole to generate adenosylcobalamin (Ado-cobalamin). Also synthesizes adenosylcobalamin 5'-phosphate from adenosylcobinamide-GDP and alpha-ribazole 5'-phosphate.</text>
</comment>
<dbReference type="HAMAP" id="MF_00719">
    <property type="entry name" value="CobS"/>
    <property type="match status" value="1"/>
</dbReference>
<dbReference type="GO" id="GO:0005886">
    <property type="term" value="C:plasma membrane"/>
    <property type="evidence" value="ECO:0007669"/>
    <property type="project" value="UniProtKB-SubCell"/>
</dbReference>
<evidence type="ECO:0000256" key="5">
    <source>
        <dbReference type="ARBA" id="ARBA00013200"/>
    </source>
</evidence>
<evidence type="ECO:0000256" key="3">
    <source>
        <dbReference type="ARBA" id="ARBA00004663"/>
    </source>
</evidence>
<keyword evidence="10 19" id="KW-0812">Transmembrane</keyword>
<dbReference type="EMBL" id="JAPNOA010000056">
    <property type="protein sequence ID" value="MCY0966735.1"/>
    <property type="molecule type" value="Genomic_DNA"/>
</dbReference>
<evidence type="ECO:0000256" key="6">
    <source>
        <dbReference type="ARBA" id="ARBA00015850"/>
    </source>
</evidence>
<evidence type="ECO:0000256" key="18">
    <source>
        <dbReference type="ARBA" id="ARBA00049504"/>
    </source>
</evidence>
<evidence type="ECO:0000256" key="11">
    <source>
        <dbReference type="ARBA" id="ARBA00022842"/>
    </source>
</evidence>
<dbReference type="PANTHER" id="PTHR34148">
    <property type="entry name" value="ADENOSYLCOBINAMIDE-GDP RIBAZOLETRANSFERASE"/>
    <property type="match status" value="1"/>
</dbReference>
<dbReference type="GO" id="GO:0051073">
    <property type="term" value="F:adenosylcobinamide-GDP ribazoletransferase activity"/>
    <property type="evidence" value="ECO:0007669"/>
    <property type="project" value="UniProtKB-UniRule"/>
</dbReference>
<organism evidence="20 21">
    <name type="scientific">Parathalassolituus penaei</name>
    <dbReference type="NCBI Taxonomy" id="2997323"/>
    <lineage>
        <taxon>Bacteria</taxon>
        <taxon>Pseudomonadati</taxon>
        <taxon>Pseudomonadota</taxon>
        <taxon>Gammaproteobacteria</taxon>
        <taxon>Oceanospirillales</taxon>
        <taxon>Oceanospirillaceae</taxon>
        <taxon>Parathalassolituus</taxon>
    </lineage>
</organism>
<evidence type="ECO:0000313" key="21">
    <source>
        <dbReference type="Proteomes" id="UP001150830"/>
    </source>
</evidence>
<keyword evidence="21" id="KW-1185">Reference proteome</keyword>